<evidence type="ECO:0000313" key="2">
    <source>
        <dbReference type="EMBL" id="SNX58978.1"/>
    </source>
</evidence>
<evidence type="ECO:0000256" key="1">
    <source>
        <dbReference type="SAM" id="Phobius"/>
    </source>
</evidence>
<sequence>MGALVHLLIFKGVIVLKLTNHKNGIGIPFVIFFMAATGFSNYVLADAATVNSVSSLNAIQIYCMEEHGNALKPDADFTEAIVNLAASNDPAQRVNALSQLAVKGLIDSEVVQKILQTAIQDSDPQVRGQAVYAFAQQGCGDLFVVLEQALQDTEFSVRLMALDSLGDDERSVALLKQVVEDEDEAQAIKDLATMKLEALSTSNQTQDNGI</sequence>
<dbReference type="Proteomes" id="UP000242498">
    <property type="component" value="Chromosome I"/>
</dbReference>
<accession>A0A285BVP6</accession>
<keyword evidence="1" id="KW-0812">Transmembrane</keyword>
<dbReference type="InterPro" id="IPR011989">
    <property type="entry name" value="ARM-like"/>
</dbReference>
<organism evidence="2 3">
    <name type="scientific">Nitrosomonas ureae</name>
    <dbReference type="NCBI Taxonomy" id="44577"/>
    <lineage>
        <taxon>Bacteria</taxon>
        <taxon>Pseudomonadati</taxon>
        <taxon>Pseudomonadota</taxon>
        <taxon>Betaproteobacteria</taxon>
        <taxon>Nitrosomonadales</taxon>
        <taxon>Nitrosomonadaceae</taxon>
        <taxon>Nitrosomonas</taxon>
    </lineage>
</organism>
<dbReference type="SUPFAM" id="SSF48371">
    <property type="entry name" value="ARM repeat"/>
    <property type="match status" value="1"/>
</dbReference>
<dbReference type="Gene3D" id="1.25.10.10">
    <property type="entry name" value="Leucine-rich Repeat Variant"/>
    <property type="match status" value="1"/>
</dbReference>
<feature type="transmembrane region" description="Helical" evidence="1">
    <location>
        <begin position="25"/>
        <end position="44"/>
    </location>
</feature>
<dbReference type="InterPro" id="IPR016024">
    <property type="entry name" value="ARM-type_fold"/>
</dbReference>
<dbReference type="AlphaFoldDB" id="A0A285BVP6"/>
<reference evidence="2 3" key="1">
    <citation type="submission" date="2017-08" db="EMBL/GenBank/DDBJ databases">
        <authorList>
            <person name="de Groot N.N."/>
        </authorList>
    </citation>
    <scope>NUCLEOTIDE SEQUENCE [LARGE SCALE GENOMIC DNA]</scope>
    <source>
        <strain evidence="2 3">Nm15</strain>
    </source>
</reference>
<keyword evidence="1" id="KW-0472">Membrane</keyword>
<dbReference type="Pfam" id="PF13646">
    <property type="entry name" value="HEAT_2"/>
    <property type="match status" value="1"/>
</dbReference>
<protein>
    <submittedName>
        <fullName evidence="2">HEAT repeat-containing protein</fullName>
    </submittedName>
</protein>
<gene>
    <name evidence="2" type="ORF">SAMN06296273_0440</name>
</gene>
<dbReference type="EMBL" id="LT907782">
    <property type="protein sequence ID" value="SNX58978.1"/>
    <property type="molecule type" value="Genomic_DNA"/>
</dbReference>
<name>A0A285BVP6_9PROT</name>
<evidence type="ECO:0000313" key="3">
    <source>
        <dbReference type="Proteomes" id="UP000242498"/>
    </source>
</evidence>
<keyword evidence="1" id="KW-1133">Transmembrane helix</keyword>
<proteinExistence type="predicted"/>